<comment type="caution">
    <text evidence="1">The sequence shown here is derived from an EMBL/GenBank/DDBJ whole genome shotgun (WGS) entry which is preliminary data.</text>
</comment>
<organism evidence="1 2">
    <name type="scientific">Gigaspora margarita</name>
    <dbReference type="NCBI Taxonomy" id="4874"/>
    <lineage>
        <taxon>Eukaryota</taxon>
        <taxon>Fungi</taxon>
        <taxon>Fungi incertae sedis</taxon>
        <taxon>Mucoromycota</taxon>
        <taxon>Glomeromycotina</taxon>
        <taxon>Glomeromycetes</taxon>
        <taxon>Diversisporales</taxon>
        <taxon>Gigasporaceae</taxon>
        <taxon>Gigaspora</taxon>
    </lineage>
</organism>
<proteinExistence type="predicted"/>
<accession>A0ABN7X7F1</accession>
<gene>
    <name evidence="1" type="ORF">GMARGA_LOCUS39746</name>
</gene>
<protein>
    <submittedName>
        <fullName evidence="1">33910_t:CDS:1</fullName>
    </submittedName>
</protein>
<dbReference type="InterPro" id="IPR024755">
    <property type="entry name" value="cpYpsA"/>
</dbReference>
<dbReference type="EMBL" id="CAJVQB010096520">
    <property type="protein sequence ID" value="CAG8849497.1"/>
    <property type="molecule type" value="Genomic_DNA"/>
</dbReference>
<evidence type="ECO:0000313" key="2">
    <source>
        <dbReference type="Proteomes" id="UP000789901"/>
    </source>
</evidence>
<feature type="non-terminal residue" evidence="1">
    <location>
        <position position="1"/>
    </location>
</feature>
<dbReference type="Pfam" id="PF12694">
    <property type="entry name" value="cpYpsA"/>
    <property type="match status" value="1"/>
</dbReference>
<name>A0ABN7X7F1_GIGMA</name>
<evidence type="ECO:0000313" key="1">
    <source>
        <dbReference type="EMBL" id="CAG8849497.1"/>
    </source>
</evidence>
<sequence>FSLIILSGSQTGVDQGALNTILEYICAVLAYKNNFKIIVTSWCPLGRQAKDSKIPLYYPLTETKTSDYKERTELNVRDAYATLILTFSDFDSKKDGTNYTIDKTNELNNN</sequence>
<reference evidence="1 2" key="1">
    <citation type="submission" date="2021-06" db="EMBL/GenBank/DDBJ databases">
        <authorList>
            <person name="Kallberg Y."/>
            <person name="Tangrot J."/>
            <person name="Rosling A."/>
        </authorList>
    </citation>
    <scope>NUCLEOTIDE SEQUENCE [LARGE SCALE GENOMIC DNA]</scope>
    <source>
        <strain evidence="1 2">120-4 pot B 10/14</strain>
    </source>
</reference>
<keyword evidence="2" id="KW-1185">Reference proteome</keyword>
<dbReference type="Proteomes" id="UP000789901">
    <property type="component" value="Unassembled WGS sequence"/>
</dbReference>
<dbReference type="Gene3D" id="3.40.50.450">
    <property type="match status" value="1"/>
</dbReference>